<comment type="similarity">
    <text evidence="14">Belongs to the cytochrome b family.</text>
</comment>
<dbReference type="InterPro" id="IPR048260">
    <property type="entry name" value="Cytochrome_b_C_euk/bac"/>
</dbReference>
<dbReference type="PANTHER" id="PTHR19271">
    <property type="entry name" value="CYTOCHROME B"/>
    <property type="match status" value="1"/>
</dbReference>
<evidence type="ECO:0000256" key="13">
    <source>
        <dbReference type="ARBA" id="ARBA00023136"/>
    </source>
</evidence>
<evidence type="ECO:0000256" key="6">
    <source>
        <dbReference type="ARBA" id="ARBA00022692"/>
    </source>
</evidence>
<dbReference type="PANTHER" id="PTHR19271:SF16">
    <property type="entry name" value="CYTOCHROME B"/>
    <property type="match status" value="1"/>
</dbReference>
<reference evidence="17" key="1">
    <citation type="journal article" date="2009" name="Nucleic Acids Res.">
        <title>A trans-splicing group I intron and tRNA-hyperediting in the mitochondrial genome of the lycophyte Isoetes engelmannii.</title>
        <authorList>
            <person name="Grewe F."/>
            <person name="Viehoever P."/>
            <person name="Weisshaar B."/>
            <person name="Knoop V."/>
        </authorList>
    </citation>
    <scope>NUCLEOTIDE SEQUENCE</scope>
</reference>
<evidence type="ECO:0000256" key="1">
    <source>
        <dbReference type="ARBA" id="ARBA00004448"/>
    </source>
</evidence>
<evidence type="ECO:0000256" key="5">
    <source>
        <dbReference type="ARBA" id="ARBA00022660"/>
    </source>
</evidence>
<dbReference type="PROSITE" id="PS51002">
    <property type="entry name" value="CYTB_NTER"/>
    <property type="match status" value="1"/>
</dbReference>
<dbReference type="InterPro" id="IPR005798">
    <property type="entry name" value="Cyt_b/b6_C"/>
</dbReference>
<evidence type="ECO:0000256" key="9">
    <source>
        <dbReference type="ARBA" id="ARBA00022982"/>
    </source>
</evidence>
<protein>
    <recommendedName>
        <fullName evidence="2 14">Cytochrome b</fullName>
    </recommendedName>
</protein>
<evidence type="ECO:0000313" key="17">
    <source>
        <dbReference type="EMBL" id="ACH47050.1"/>
    </source>
</evidence>
<comment type="cofactor">
    <cofactor evidence="14">
        <name>heme b</name>
        <dbReference type="ChEBI" id="CHEBI:60344"/>
    </cofactor>
    <text evidence="14">Binds 2 heme groups non-covalently.</text>
</comment>
<keyword evidence="6 14" id="KW-0812">Transmembrane</keyword>
<dbReference type="SUPFAM" id="SSF81342">
    <property type="entry name" value="Transmembrane di-heme cytochromes"/>
    <property type="match status" value="1"/>
</dbReference>
<evidence type="ECO:0000256" key="2">
    <source>
        <dbReference type="ARBA" id="ARBA00013531"/>
    </source>
</evidence>
<dbReference type="AlphaFoldDB" id="C6FG14"/>
<dbReference type="InterPro" id="IPR005797">
    <property type="entry name" value="Cyt_b/b6_N"/>
</dbReference>
<dbReference type="GO" id="GO:0046872">
    <property type="term" value="F:metal ion binding"/>
    <property type="evidence" value="ECO:0007669"/>
    <property type="project" value="UniProtKB-UniRule"/>
</dbReference>
<organism evidence="17">
    <name type="scientific">Isoetes engelmannii</name>
    <name type="common">Engelmann's quillwort</name>
    <name type="synonym">Appalachian quillwort</name>
    <dbReference type="NCBI Taxonomy" id="37427"/>
    <lineage>
        <taxon>Eukaryota</taxon>
        <taxon>Viridiplantae</taxon>
        <taxon>Streptophyta</taxon>
        <taxon>Embryophyta</taxon>
        <taxon>Tracheophyta</taxon>
        <taxon>Lycopodiopsida</taxon>
        <taxon>Isoetales</taxon>
        <taxon>Isoetaceae</taxon>
        <taxon>Isoetes</taxon>
    </lineage>
</organism>
<geneLocation type="mitochondrion" evidence="17"/>
<evidence type="ECO:0000256" key="7">
    <source>
        <dbReference type="ARBA" id="ARBA00022723"/>
    </source>
</evidence>
<feature type="transmembrane region" description="Helical" evidence="14">
    <location>
        <begin position="116"/>
        <end position="136"/>
    </location>
</feature>
<keyword evidence="3 14" id="KW-0813">Transport</keyword>
<name>C6FG14_ISOEN</name>
<dbReference type="CDD" id="cd00290">
    <property type="entry name" value="cytochrome_b_C"/>
    <property type="match status" value="1"/>
</dbReference>
<keyword evidence="13 14" id="KW-0472">Membrane</keyword>
<dbReference type="InterPro" id="IPR027387">
    <property type="entry name" value="Cytb/b6-like_sf"/>
</dbReference>
<keyword evidence="4 14" id="KW-0349">Heme</keyword>
<dbReference type="GO" id="GO:0008121">
    <property type="term" value="F:quinol-cytochrome-c reductase activity"/>
    <property type="evidence" value="ECO:0007669"/>
    <property type="project" value="TreeGrafter"/>
</dbReference>
<dbReference type="Pfam" id="PF00032">
    <property type="entry name" value="Cytochrom_B_C"/>
    <property type="match status" value="1"/>
</dbReference>
<evidence type="ECO:0000256" key="8">
    <source>
        <dbReference type="ARBA" id="ARBA00022792"/>
    </source>
</evidence>
<comment type="subcellular location">
    <subcellularLocation>
        <location evidence="1">Mitochondrion inner membrane</location>
        <topology evidence="1">Multi-pass membrane protein</topology>
    </subcellularLocation>
</comment>
<evidence type="ECO:0000259" key="16">
    <source>
        <dbReference type="PROSITE" id="PS51003"/>
    </source>
</evidence>
<feature type="domain" description="Cytochrome b/b6 N-terminal region profile" evidence="15">
    <location>
        <begin position="1"/>
        <end position="213"/>
    </location>
</feature>
<keyword evidence="7 14" id="KW-0479">Metal-binding</keyword>
<dbReference type="EMBL" id="FJ010859">
    <property type="protein sequence ID" value="ACH47050.1"/>
    <property type="molecule type" value="Genomic_DNA"/>
</dbReference>
<feature type="transmembrane region" description="Helical" evidence="14">
    <location>
        <begin position="84"/>
        <end position="104"/>
    </location>
</feature>
<feature type="domain" description="Cytochrome b/b6 C-terminal region profile" evidence="16">
    <location>
        <begin position="214"/>
        <end position="383"/>
    </location>
</feature>
<dbReference type="Gene3D" id="1.20.810.10">
    <property type="entry name" value="Cytochrome Bc1 Complex, Chain C"/>
    <property type="match status" value="1"/>
</dbReference>
<keyword evidence="9 14" id="KW-0249">Electron transport</keyword>
<evidence type="ECO:0000256" key="12">
    <source>
        <dbReference type="ARBA" id="ARBA00023128"/>
    </source>
</evidence>
<evidence type="ECO:0000256" key="3">
    <source>
        <dbReference type="ARBA" id="ARBA00022448"/>
    </source>
</evidence>
<keyword evidence="8" id="KW-0999">Mitochondrion inner membrane</keyword>
<dbReference type="InterPro" id="IPR048259">
    <property type="entry name" value="Cytochrome_b_N_euk/bac"/>
</dbReference>
<feature type="transmembrane region" description="Helical" evidence="14">
    <location>
        <begin position="34"/>
        <end position="55"/>
    </location>
</feature>
<dbReference type="PROSITE" id="PS51003">
    <property type="entry name" value="CYTB_CTER"/>
    <property type="match status" value="1"/>
</dbReference>
<dbReference type="Pfam" id="PF00033">
    <property type="entry name" value="Cytochrome_B"/>
    <property type="match status" value="1"/>
</dbReference>
<gene>
    <name evidence="17" type="primary">cob</name>
</gene>
<evidence type="ECO:0000256" key="11">
    <source>
        <dbReference type="ARBA" id="ARBA00023004"/>
    </source>
</evidence>
<sequence>MARRPSILKQPLFPTLNHHLIDHLTLSNLSYRRVLGLLVGPFSVIQIIIGVFLAMHHTPHVDPAFSSVEHIMRDVKGGWWLRHMHANGASPFFIVVHSYILCGSHHGSYASLRESVRCIGAVILSSMIITVLMGYVPSWGQMSFRGVTAITSPASATPVVGDTIVTRPWGGFSVDNATSNRFSSPHYLLPFPIVGASIVHPAVPYKYGSNNPSGINSSADKTAPYLHSHVKDPAGWVAFAISLSLSVFHAPNLLGHPDNSIPANPMSTPAYIVSERHPSPIHAIPRSIPNKSGGVAAIGLVSVSSPAPPPTNTAYVRSSSSRPIHDKLFWLFSIDRSPSGWIGCQPVEASYVTIGQIALVGPLFHSAITPIPGELEAFLSSAKSSTRIN</sequence>
<evidence type="ECO:0000256" key="10">
    <source>
        <dbReference type="ARBA" id="ARBA00022989"/>
    </source>
</evidence>
<accession>C6FG14</accession>
<dbReference type="SUPFAM" id="SSF81648">
    <property type="entry name" value="a domain/subunit of cytochrome bc1 complex (Ubiquinol-cytochrome c reductase)"/>
    <property type="match status" value="1"/>
</dbReference>
<keyword evidence="12 14" id="KW-0496">Mitochondrion</keyword>
<evidence type="ECO:0000256" key="14">
    <source>
        <dbReference type="RuleBase" id="RU362117"/>
    </source>
</evidence>
<dbReference type="GO" id="GO:0005743">
    <property type="term" value="C:mitochondrial inner membrane"/>
    <property type="evidence" value="ECO:0007669"/>
    <property type="project" value="UniProtKB-SubCell"/>
</dbReference>
<comment type="function">
    <text evidence="14">Component of the ubiquinol-cytochrome c reductase complex (complex III or cytochrome b-c1 complex) that is part of the mitochondrial respiratory chain. The b-c1 complex mediates electron transfer from ubiquinol to cytochrome c. Contributes to the generation of a proton gradient across the mitochondrial membrane that is then used for ATP synthesis.</text>
</comment>
<dbReference type="EMBL" id="FJ010859">
    <property type="protein sequence ID" value="ACH47054.1"/>
    <property type="molecule type" value="Genomic_DNA"/>
</dbReference>
<dbReference type="GO" id="GO:0016491">
    <property type="term" value="F:oxidoreductase activity"/>
    <property type="evidence" value="ECO:0007669"/>
    <property type="project" value="UniProtKB-UniRule"/>
</dbReference>
<dbReference type="CDD" id="cd00284">
    <property type="entry name" value="Cytochrome_b_N"/>
    <property type="match status" value="1"/>
</dbReference>
<keyword evidence="10 14" id="KW-1133">Transmembrane helix</keyword>
<dbReference type="InterPro" id="IPR016174">
    <property type="entry name" value="Di-haem_cyt_TM"/>
</dbReference>
<keyword evidence="11 14" id="KW-0408">Iron</keyword>
<dbReference type="GO" id="GO:0006122">
    <property type="term" value="P:mitochondrial electron transport, ubiquinol to cytochrome c"/>
    <property type="evidence" value="ECO:0007669"/>
    <property type="project" value="TreeGrafter"/>
</dbReference>
<evidence type="ECO:0000259" key="15">
    <source>
        <dbReference type="PROSITE" id="PS51002"/>
    </source>
</evidence>
<proteinExistence type="inferred from homology"/>
<dbReference type="EMBL" id="FJ176330">
    <property type="protein sequence ID" value="ACI02099.1"/>
    <property type="molecule type" value="Genomic_DNA"/>
</dbReference>
<evidence type="ECO:0000256" key="4">
    <source>
        <dbReference type="ARBA" id="ARBA00022617"/>
    </source>
</evidence>
<dbReference type="InterPro" id="IPR036150">
    <property type="entry name" value="Cyt_b/b6_C_sf"/>
</dbReference>
<keyword evidence="5 14" id="KW-0679">Respiratory chain</keyword>